<comment type="similarity">
    <text evidence="1">Belongs to the plant acyltransferase family.</text>
</comment>
<organism evidence="2 3">
    <name type="scientific">Turnera subulata</name>
    <dbReference type="NCBI Taxonomy" id="218843"/>
    <lineage>
        <taxon>Eukaryota</taxon>
        <taxon>Viridiplantae</taxon>
        <taxon>Streptophyta</taxon>
        <taxon>Embryophyta</taxon>
        <taxon>Tracheophyta</taxon>
        <taxon>Spermatophyta</taxon>
        <taxon>Magnoliopsida</taxon>
        <taxon>eudicotyledons</taxon>
        <taxon>Gunneridae</taxon>
        <taxon>Pentapetalae</taxon>
        <taxon>rosids</taxon>
        <taxon>fabids</taxon>
        <taxon>Malpighiales</taxon>
        <taxon>Passifloraceae</taxon>
        <taxon>Turnera</taxon>
    </lineage>
</organism>
<dbReference type="Gene3D" id="3.30.559.10">
    <property type="entry name" value="Chloramphenicol acetyltransferase-like domain"/>
    <property type="match status" value="2"/>
</dbReference>
<evidence type="ECO:0000256" key="1">
    <source>
        <dbReference type="ARBA" id="ARBA00009861"/>
    </source>
</evidence>
<sequence>MLLCLNVADVLKEAPPLVVELTWLKYGAAMLGFGINHCVCDGIGSAEFLNSFAELATSQSRVVFGAMAKPLTPTSVIFDKGRLDETKLLALSKRTTASELPFTTFKVLSTHVWRSWARALNMMPTHILKLLFSVNMRNQVKPGMTSGFYNNAFVLGYAQISVKDLTERWLGYARMLIKRAKENVGNNYVNSVKQSRPGWGIDIVIVVKARSREG</sequence>
<dbReference type="AlphaFoldDB" id="A0A9Q0EZW7"/>
<keyword evidence="3" id="KW-1185">Reference proteome</keyword>
<protein>
    <submittedName>
        <fullName evidence="2">Uncharacterized protein</fullName>
    </submittedName>
</protein>
<dbReference type="InterPro" id="IPR023213">
    <property type="entry name" value="CAT-like_dom_sf"/>
</dbReference>
<gene>
    <name evidence="2" type="ORF">Tsubulata_034294</name>
</gene>
<dbReference type="PANTHER" id="PTHR31642:SF216">
    <property type="entry name" value="HXXXD-TYPE ACYL-TRANSFERASE FAMILY PROTEIN"/>
    <property type="match status" value="1"/>
</dbReference>
<dbReference type="OrthoDB" id="1862401at2759"/>
<dbReference type="EMBL" id="JAKUCV010007636">
    <property type="protein sequence ID" value="KAJ4822565.1"/>
    <property type="molecule type" value="Genomic_DNA"/>
</dbReference>
<evidence type="ECO:0000313" key="2">
    <source>
        <dbReference type="EMBL" id="KAJ4822565.1"/>
    </source>
</evidence>
<dbReference type="PANTHER" id="PTHR31642">
    <property type="entry name" value="TRICHOTHECENE 3-O-ACETYLTRANSFERASE"/>
    <property type="match status" value="1"/>
</dbReference>
<comment type="caution">
    <text evidence="2">The sequence shown here is derived from an EMBL/GenBank/DDBJ whole genome shotgun (WGS) entry which is preliminary data.</text>
</comment>
<dbReference type="InterPro" id="IPR050317">
    <property type="entry name" value="Plant_Fungal_Acyltransferase"/>
</dbReference>
<dbReference type="Proteomes" id="UP001141552">
    <property type="component" value="Unassembled WGS sequence"/>
</dbReference>
<reference evidence="2" key="2">
    <citation type="journal article" date="2023" name="Plants (Basel)">
        <title>Annotation of the Turnera subulata (Passifloraceae) Draft Genome Reveals the S-Locus Evolved after the Divergence of Turneroideae from Passifloroideae in a Stepwise Manner.</title>
        <authorList>
            <person name="Henning P.M."/>
            <person name="Roalson E.H."/>
            <person name="Mir W."/>
            <person name="McCubbin A.G."/>
            <person name="Shore J.S."/>
        </authorList>
    </citation>
    <scope>NUCLEOTIDE SEQUENCE</scope>
    <source>
        <strain evidence="2">F60SS</strain>
    </source>
</reference>
<accession>A0A9Q0EZW7</accession>
<dbReference type="Pfam" id="PF02458">
    <property type="entry name" value="Transferase"/>
    <property type="match status" value="2"/>
</dbReference>
<dbReference type="GO" id="GO:0016747">
    <property type="term" value="F:acyltransferase activity, transferring groups other than amino-acyl groups"/>
    <property type="evidence" value="ECO:0007669"/>
    <property type="project" value="TreeGrafter"/>
</dbReference>
<reference evidence="2" key="1">
    <citation type="submission" date="2022-02" db="EMBL/GenBank/DDBJ databases">
        <authorList>
            <person name="Henning P.M."/>
            <person name="McCubbin A.G."/>
            <person name="Shore J.S."/>
        </authorList>
    </citation>
    <scope>NUCLEOTIDE SEQUENCE</scope>
    <source>
        <strain evidence="2">F60SS</strain>
        <tissue evidence="2">Leaves</tissue>
    </source>
</reference>
<evidence type="ECO:0000313" key="3">
    <source>
        <dbReference type="Proteomes" id="UP001141552"/>
    </source>
</evidence>
<name>A0A9Q0EZW7_9ROSI</name>
<proteinExistence type="inferred from homology"/>